<sequence length="258" mass="28392">MVSASIIILAVVAVTCAYANSVPSLHYDQIPDALKEFVPEEVKDFYKGLTADDRAVLVSLAKDHGKYSETTHRNTMVSASIIILAVVAVTCAYANSVPSLHYDQIPDALKEFVPEEVKDFYKGLTADDRAVLVSLAKDHGKYVNEDDALNALKEKSEPLYNRAMVLHNLVKDKVNSLSEEPKTYVTALIAQLRSLRPAAGEKPDLTKVKEIASEYIAKYKALSEASKDELKTTFPKITAVIQNEKFQALAKGFLQTAN</sequence>
<evidence type="ECO:0000313" key="2">
    <source>
        <dbReference type="WBParaSite" id="RSKR_0000098900.1"/>
    </source>
</evidence>
<name>A0AC35TIF5_9BILA</name>
<evidence type="ECO:0000313" key="1">
    <source>
        <dbReference type="Proteomes" id="UP000095286"/>
    </source>
</evidence>
<dbReference type="Proteomes" id="UP000095286">
    <property type="component" value="Unplaced"/>
</dbReference>
<accession>A0AC35TIF5</accession>
<reference evidence="2" key="1">
    <citation type="submission" date="2016-11" db="UniProtKB">
        <authorList>
            <consortium name="WormBaseParasite"/>
        </authorList>
    </citation>
    <scope>IDENTIFICATION</scope>
    <source>
        <strain evidence="2">KR3021</strain>
    </source>
</reference>
<organism evidence="1 2">
    <name type="scientific">Rhabditophanes sp. KR3021</name>
    <dbReference type="NCBI Taxonomy" id="114890"/>
    <lineage>
        <taxon>Eukaryota</taxon>
        <taxon>Metazoa</taxon>
        <taxon>Ecdysozoa</taxon>
        <taxon>Nematoda</taxon>
        <taxon>Chromadorea</taxon>
        <taxon>Rhabditida</taxon>
        <taxon>Tylenchina</taxon>
        <taxon>Panagrolaimomorpha</taxon>
        <taxon>Strongyloidoidea</taxon>
        <taxon>Alloionematidae</taxon>
        <taxon>Rhabditophanes</taxon>
    </lineage>
</organism>
<protein>
    <submittedName>
        <fullName evidence="2">Fatty-acid and retinol-binding protein 1</fullName>
    </submittedName>
</protein>
<proteinExistence type="predicted"/>
<dbReference type="WBParaSite" id="RSKR_0000098900.1">
    <property type="protein sequence ID" value="RSKR_0000098900.1"/>
    <property type="gene ID" value="RSKR_0000098900"/>
</dbReference>